<evidence type="ECO:0000313" key="5">
    <source>
        <dbReference type="Proteomes" id="UP000321491"/>
    </source>
</evidence>
<dbReference type="AlphaFoldDB" id="A0A511UYC1"/>
<dbReference type="Gene3D" id="3.40.50.300">
    <property type="entry name" value="P-loop containing nucleotide triphosphate hydrolases"/>
    <property type="match status" value="1"/>
</dbReference>
<protein>
    <submittedName>
        <fullName evidence="4">Putative ATPase YjoB</fullName>
    </submittedName>
</protein>
<dbReference type="RefSeq" id="WP_146937990.1">
    <property type="nucleotide sequence ID" value="NZ_BJXW01000021.1"/>
</dbReference>
<dbReference type="SMART" id="SM00382">
    <property type="entry name" value="AAA"/>
    <property type="match status" value="1"/>
</dbReference>
<comment type="similarity">
    <text evidence="1">Belongs to the AAA ATPase family. BCS1 subfamily.</text>
</comment>
<evidence type="ECO:0000259" key="3">
    <source>
        <dbReference type="SMART" id="SM00382"/>
    </source>
</evidence>
<dbReference type="OrthoDB" id="9806903at2"/>
<dbReference type="InterPro" id="IPR003959">
    <property type="entry name" value="ATPase_AAA_core"/>
</dbReference>
<keyword evidence="2" id="KW-0547">Nucleotide-binding</keyword>
<evidence type="ECO:0000256" key="1">
    <source>
        <dbReference type="ARBA" id="ARBA00007448"/>
    </source>
</evidence>
<dbReference type="GO" id="GO:0005524">
    <property type="term" value="F:ATP binding"/>
    <property type="evidence" value="ECO:0007669"/>
    <property type="project" value="UniProtKB-KW"/>
</dbReference>
<dbReference type="InterPro" id="IPR050747">
    <property type="entry name" value="Mitochondrial_chaperone_BCS1"/>
</dbReference>
<sequence length="420" mass="49020">MAKKQALIKFTTNRNIHPHYYDYATAVQHVKNILKQKIGTELNLYHAGEDVHTLFETMHDMINENDVDVEILSSVYDNVSASTIKFTIEKNYYVIPSISNNVYYFRKYDVAMVRMPIYQNHEDFEEDFIFAKNDESLIRFINEMIAMQRQSMMKGITVFTDTDEGVVRHREKITQQIPREEVLLSEHIKRDIFRAIDEFFLKSGEFFKQYNIPYKRGILLYGNPGNGKTTLVKSIAGSVAAPIVYWQITENTSSYSIQEIFETVTKMAPMILVIEDIESMPDYARSAFLNALDGATSKEGIFLIGTTNYPERIDPALINRAGRFDRAYEIKQPDESLRCLYLEKKGIKQFLDEERFLYLVDKTKGLSIAQLNEVYMSIALQWHYEEPIDIDQIVQDLLENHRRTVKQEWDSDDYVKKVGF</sequence>
<dbReference type="CDD" id="cd19481">
    <property type="entry name" value="RecA-like_protease"/>
    <property type="match status" value="1"/>
</dbReference>
<evidence type="ECO:0000256" key="2">
    <source>
        <dbReference type="RuleBase" id="RU003651"/>
    </source>
</evidence>
<feature type="domain" description="AAA+ ATPase" evidence="3">
    <location>
        <begin position="214"/>
        <end position="334"/>
    </location>
</feature>
<dbReference type="InterPro" id="IPR003593">
    <property type="entry name" value="AAA+_ATPase"/>
</dbReference>
<dbReference type="SUPFAM" id="SSF52540">
    <property type="entry name" value="P-loop containing nucleoside triphosphate hydrolases"/>
    <property type="match status" value="1"/>
</dbReference>
<accession>A0A511UYC1</accession>
<dbReference type="InterPro" id="IPR027417">
    <property type="entry name" value="P-loop_NTPase"/>
</dbReference>
<keyword evidence="2" id="KW-0067">ATP-binding</keyword>
<dbReference type="Pfam" id="PF00004">
    <property type="entry name" value="AAA"/>
    <property type="match status" value="1"/>
</dbReference>
<dbReference type="Proteomes" id="UP000321491">
    <property type="component" value="Unassembled WGS sequence"/>
</dbReference>
<proteinExistence type="inferred from homology"/>
<dbReference type="EMBL" id="BJXW01000021">
    <property type="protein sequence ID" value="GEN31627.1"/>
    <property type="molecule type" value="Genomic_DNA"/>
</dbReference>
<dbReference type="PROSITE" id="PS00674">
    <property type="entry name" value="AAA"/>
    <property type="match status" value="1"/>
</dbReference>
<evidence type="ECO:0000313" key="4">
    <source>
        <dbReference type="EMBL" id="GEN31627.1"/>
    </source>
</evidence>
<gene>
    <name evidence="4" type="primary">yjoB</name>
    <name evidence="4" type="ORF">CQU01_18650</name>
</gene>
<dbReference type="PANTHER" id="PTHR23070">
    <property type="entry name" value="BCS1 AAA-TYPE ATPASE"/>
    <property type="match status" value="1"/>
</dbReference>
<keyword evidence="5" id="KW-1185">Reference proteome</keyword>
<comment type="caution">
    <text evidence="4">The sequence shown here is derived from an EMBL/GenBank/DDBJ whole genome shotgun (WGS) entry which is preliminary data.</text>
</comment>
<reference evidence="4 5" key="1">
    <citation type="submission" date="2019-07" db="EMBL/GenBank/DDBJ databases">
        <title>Whole genome shotgun sequence of Cerasibacillus quisquiliarum NBRC 102429.</title>
        <authorList>
            <person name="Hosoyama A."/>
            <person name="Uohara A."/>
            <person name="Ohji S."/>
            <person name="Ichikawa N."/>
        </authorList>
    </citation>
    <scope>NUCLEOTIDE SEQUENCE [LARGE SCALE GENOMIC DNA]</scope>
    <source>
        <strain evidence="4 5">NBRC 102429</strain>
    </source>
</reference>
<name>A0A511UYC1_9BACI</name>
<dbReference type="GO" id="GO:0016887">
    <property type="term" value="F:ATP hydrolysis activity"/>
    <property type="evidence" value="ECO:0007669"/>
    <property type="project" value="InterPro"/>
</dbReference>
<organism evidence="4 5">
    <name type="scientific">Cerasibacillus quisquiliarum</name>
    <dbReference type="NCBI Taxonomy" id="227865"/>
    <lineage>
        <taxon>Bacteria</taxon>
        <taxon>Bacillati</taxon>
        <taxon>Bacillota</taxon>
        <taxon>Bacilli</taxon>
        <taxon>Bacillales</taxon>
        <taxon>Bacillaceae</taxon>
        <taxon>Cerasibacillus</taxon>
    </lineage>
</organism>
<dbReference type="InterPro" id="IPR003960">
    <property type="entry name" value="ATPase_AAA_CS"/>
</dbReference>